<feature type="compositionally biased region" description="Low complexity" evidence="13">
    <location>
        <begin position="427"/>
        <end position="440"/>
    </location>
</feature>
<evidence type="ECO:0000256" key="8">
    <source>
        <dbReference type="ARBA" id="ARBA00023125"/>
    </source>
</evidence>
<keyword evidence="6" id="KW-0562">Pair-rule protein</keyword>
<feature type="compositionally biased region" description="Low complexity" evidence="13">
    <location>
        <begin position="781"/>
        <end position="790"/>
    </location>
</feature>
<feature type="compositionally biased region" description="Low complexity" evidence="13">
    <location>
        <begin position="647"/>
        <end position="658"/>
    </location>
</feature>
<keyword evidence="10" id="KW-0539">Nucleus</keyword>
<dbReference type="PANTHER" id="PTHR10528">
    <property type="entry name" value="AF4/FMR2 FAMILY MEMBER"/>
    <property type="match status" value="1"/>
</dbReference>
<keyword evidence="8" id="KW-0238">DNA-binding</keyword>
<name>A0A1J1IL47_9DIPT</name>
<evidence type="ECO:0000256" key="4">
    <source>
        <dbReference type="ARBA" id="ARBA00022473"/>
    </source>
</evidence>
<comment type="subcellular location">
    <subcellularLocation>
        <location evidence="1">Nucleus</location>
    </subcellularLocation>
</comment>
<evidence type="ECO:0000256" key="3">
    <source>
        <dbReference type="ARBA" id="ARBA00021888"/>
    </source>
</evidence>
<feature type="region of interest" description="Disordered" evidence="13">
    <location>
        <begin position="332"/>
        <end position="564"/>
    </location>
</feature>
<feature type="region of interest" description="Disordered" evidence="13">
    <location>
        <begin position="295"/>
        <end position="318"/>
    </location>
</feature>
<feature type="compositionally biased region" description="Polar residues" evidence="13">
    <location>
        <begin position="253"/>
        <end position="264"/>
    </location>
</feature>
<feature type="region of interest" description="Disordered" evidence="13">
    <location>
        <begin position="578"/>
        <end position="835"/>
    </location>
</feature>
<dbReference type="Gene3D" id="6.10.250.2670">
    <property type="match status" value="1"/>
</dbReference>
<evidence type="ECO:0000256" key="1">
    <source>
        <dbReference type="ARBA" id="ARBA00004123"/>
    </source>
</evidence>
<keyword evidence="4" id="KW-0217">Developmental protein</keyword>
<dbReference type="OrthoDB" id="6382204at2759"/>
<evidence type="ECO:0000256" key="2">
    <source>
        <dbReference type="ARBA" id="ARBA00007354"/>
    </source>
</evidence>
<keyword evidence="9" id="KW-0804">Transcription</keyword>
<feature type="compositionally biased region" description="Acidic residues" evidence="13">
    <location>
        <begin position="497"/>
        <end position="507"/>
    </location>
</feature>
<keyword evidence="5" id="KW-0597">Phosphoprotein</keyword>
<evidence type="ECO:0000256" key="10">
    <source>
        <dbReference type="ARBA" id="ARBA00023242"/>
    </source>
</evidence>
<feature type="compositionally biased region" description="Polar residues" evidence="13">
    <location>
        <begin position="669"/>
        <end position="681"/>
    </location>
</feature>
<evidence type="ECO:0000313" key="15">
    <source>
        <dbReference type="EMBL" id="CRL00965.1"/>
    </source>
</evidence>
<evidence type="ECO:0000256" key="12">
    <source>
        <dbReference type="ARBA" id="ARBA00032149"/>
    </source>
</evidence>
<evidence type="ECO:0000256" key="11">
    <source>
        <dbReference type="ARBA" id="ARBA00024653"/>
    </source>
</evidence>
<keyword evidence="16" id="KW-1185">Reference proteome</keyword>
<feature type="compositionally biased region" description="Basic residues" evidence="13">
    <location>
        <begin position="752"/>
        <end position="761"/>
    </location>
</feature>
<dbReference type="GO" id="GO:0032783">
    <property type="term" value="C:super elongation complex"/>
    <property type="evidence" value="ECO:0007669"/>
    <property type="project" value="TreeGrafter"/>
</dbReference>
<feature type="compositionally biased region" description="Basic and acidic residues" evidence="13">
    <location>
        <begin position="624"/>
        <end position="642"/>
    </location>
</feature>
<evidence type="ECO:0000256" key="9">
    <source>
        <dbReference type="ARBA" id="ARBA00023163"/>
    </source>
</evidence>
<dbReference type="Proteomes" id="UP000183832">
    <property type="component" value="Unassembled WGS sequence"/>
</dbReference>
<feature type="region of interest" description="Disordered" evidence="13">
    <location>
        <begin position="1"/>
        <end position="63"/>
    </location>
</feature>
<dbReference type="PANTHER" id="PTHR10528:SF17">
    <property type="entry name" value="AF4_FMR2 FAMILY MEMBER LILLI"/>
    <property type="match status" value="1"/>
</dbReference>
<feature type="compositionally biased region" description="Low complexity" evidence="13">
    <location>
        <begin position="193"/>
        <end position="207"/>
    </location>
</feature>
<dbReference type="InterPro" id="IPR043640">
    <property type="entry name" value="AF4/FMR2_CHD"/>
</dbReference>
<feature type="compositionally biased region" description="Polar residues" evidence="13">
    <location>
        <begin position="1073"/>
        <end position="1091"/>
    </location>
</feature>
<feature type="compositionally biased region" description="Pro residues" evidence="13">
    <location>
        <begin position="364"/>
        <end position="378"/>
    </location>
</feature>
<evidence type="ECO:0000256" key="13">
    <source>
        <dbReference type="SAM" id="MobiDB-lite"/>
    </source>
</evidence>
<feature type="compositionally biased region" description="Low complexity" evidence="13">
    <location>
        <begin position="994"/>
        <end position="1012"/>
    </location>
</feature>
<dbReference type="Pfam" id="PF18876">
    <property type="entry name" value="AFF4_CHD"/>
    <property type="match status" value="1"/>
</dbReference>
<feature type="compositionally biased region" description="Basic and acidic residues" evidence="13">
    <location>
        <begin position="9"/>
        <end position="36"/>
    </location>
</feature>
<reference evidence="15 16" key="1">
    <citation type="submission" date="2015-04" db="EMBL/GenBank/DDBJ databases">
        <authorList>
            <person name="Syromyatnikov M.Y."/>
            <person name="Popov V.N."/>
        </authorList>
    </citation>
    <scope>NUCLEOTIDE SEQUENCE [LARGE SCALE GENOMIC DNA]</scope>
</reference>
<gene>
    <name evidence="15" type="primary">putative AF4</name>
    <name evidence="15" type="synonym">FMR2 family member 4</name>
    <name evidence="15" type="ORF">CLUMA_CG014250</name>
</gene>
<protein>
    <recommendedName>
        <fullName evidence="3">AF4/FMR2 family member lilli</fullName>
    </recommendedName>
    <alternativeName>
        <fullName evidence="12">Protein lilliputian</fullName>
    </alternativeName>
</protein>
<feature type="compositionally biased region" description="Low complexity" evidence="13">
    <location>
        <begin position="37"/>
        <end position="53"/>
    </location>
</feature>
<feature type="compositionally biased region" description="Basic and acidic residues" evidence="13">
    <location>
        <begin position="530"/>
        <end position="542"/>
    </location>
</feature>
<sequence length="1445" mass="161379">MKKNSKFYPDIEMKKPQQKPRLEENERMDRDRREQAKQQQKQQMQQMQRLSQQNDNDAPQMPLFGVPKKLSSAEVDHSIDLTLGNFNDAAPLFGTDTKQFIGITTFPTTPIANRQMPPLAYPQPNKQQSSMAFNNNGLTSSQSSAINCSSRTYNNINNNNNNININNNINTINNNNNSNTAINNVNSYQQKPLSLSSSSSSSSSRSLILAPPPQSRVTNSSSSNSSITSMNNNINNNNNTFVRPSDNKPFINGRSNYASGQQSNNKHENGREPSRKPTDKKSVDEIFKEVLGGLIPESPLDGIGATPRNNEMGKKFNMSDMHLPSKYKYHPLSLPGPLSPPKMLTSSNNNAKPSKAEPSSQVQPQPPPQQQPQQPPPSIVQQLQIPSTVEPQPSVTDLDVSEDSDNDASEKSKPIVPEATSPVNDVSSESSDGSASSESSSEGEDEHHDPPADVEVKVEPENNVKWNLSEFLPGGIQKSPNEAPSSHEPAENTKNDDQDDDEEEDGEIIQRTPHSERYPNENSNSSVLDNKSDVSHDHDEHQSMPPPAKVKNLSNTPDKAPDADLNSALSFIKSLHTIQPISSISDSDDNVDSLTTYGAERPKKKRPKKRLRPEIDGGNSSSDESSRFSESRRRSSLDEKKPSRGRSNNNSNSNNTNSLTPKIGRVSHEATNSSDNNSISGKTKKAHKSPRKEPQSRKPTTANRRRQSVSQKKSREMIPSSDGSSDENEARKQKKISTSSAVKVKETSNHQTTKRPSKKRQKVPEKIVSPIMASSSENETQQQQPQQQQQRPKHSSPFQSPMVPISSSSSDNSDSDDSSRSDPDRKNKKIKIVSDKNKKDSLRNVFFNVKKMSEVSKGGKGVTKGKGQVVVITPDEAQNQSKSNDSTASTNNIQASKYLSPSSAFNTVTPSVVVRIDLACIDLSRLQIPAEKLNNTVIRTKSPAVHINNKDDQHQQQAQQQGKLSKKRRNISNYDEQDRRRRHPSNTENFDQLSVSSTSSATSSSSSSTTSSEPHHHNHHIENPATRVSSYTTNYTNDRINNNVDHKTKDMNNFYHSPSSVDTRLPKIKREPNSSSSSSYMKDLTSFSPNQVKDGKSTNDFKNKIKQEIKDEYDNEVQQEMRKRASSMTNNTQSYKDKKRKRLDVTNDNSLPLPLTTNNYERMSMTSLANGCDMMLQTKPEVIKRVYVSYFERTNDEIEQAKARGQNDFLCEAKRLKHAADKEKDDLAQAMLYLEAVLYFLLTGAAILAEPGKDKVAFTMYKDTLELIKYISSKFRSQQQHATVQGNIHSKLAILSLRCQSHIYLKLYKICRHEIKDLQRIISDYKPNMTEMTNGNTPSPLSPTSVGSQSSGYSSGQQNTINPPCYMTPIQVHQAYQRQGVFFTYLISCHDLWEQADILVAKGNHTDFFIELDHENGPITLHSSLNNVVKYVQAGIQKLRRNVNM</sequence>
<evidence type="ECO:0000256" key="6">
    <source>
        <dbReference type="ARBA" id="ARBA00022788"/>
    </source>
</evidence>
<feature type="region of interest" description="Disordered" evidence="13">
    <location>
        <begin position="191"/>
        <end position="283"/>
    </location>
</feature>
<feature type="compositionally biased region" description="Basic residues" evidence="13">
    <location>
        <begin position="602"/>
        <end position="611"/>
    </location>
</feature>
<comment type="function">
    <text evidence="11">Has a role in transcriptional regulation. Acts in parallel with the Ras/MAPK and the PI3K/PKB pathways in the control of cell identity and cellular growth. Essential for regulation of the cytoskeleton and cell growth but not for cell proliferation or growth rate. Required specifically for the microtubule-based basal transport of lipid droplets. Plays a partially redundant function downstream of Raf in cell fate specification in the developing eye. Pair-rule protein that regulates embryonic cellularization, gastrulation and segmentation.</text>
</comment>
<dbReference type="GO" id="GO:0003677">
    <property type="term" value="F:DNA binding"/>
    <property type="evidence" value="ECO:0007669"/>
    <property type="project" value="UniProtKB-KW"/>
</dbReference>
<feature type="region of interest" description="Disordered" evidence="13">
    <location>
        <begin position="1332"/>
        <end position="1358"/>
    </location>
</feature>
<proteinExistence type="inferred from homology"/>
<dbReference type="STRING" id="568069.A0A1J1IL47"/>
<comment type="similarity">
    <text evidence="2">Belongs to the AF4 family.</text>
</comment>
<feature type="region of interest" description="Disordered" evidence="13">
    <location>
        <begin position="947"/>
        <end position="1098"/>
    </location>
</feature>
<dbReference type="GO" id="GO:0007366">
    <property type="term" value="P:periodic partitioning by pair rule gene"/>
    <property type="evidence" value="ECO:0007669"/>
    <property type="project" value="UniProtKB-KW"/>
</dbReference>
<feature type="compositionally biased region" description="Polar residues" evidence="13">
    <location>
        <begin position="1026"/>
        <end position="1043"/>
    </location>
</feature>
<keyword evidence="7" id="KW-0805">Transcription regulation</keyword>
<accession>A0A1J1IL47</accession>
<feature type="compositionally biased region" description="Basic and acidic residues" evidence="13">
    <location>
        <begin position="265"/>
        <end position="283"/>
    </location>
</feature>
<organism evidence="15 16">
    <name type="scientific">Clunio marinus</name>
    <dbReference type="NCBI Taxonomy" id="568069"/>
    <lineage>
        <taxon>Eukaryota</taxon>
        <taxon>Metazoa</taxon>
        <taxon>Ecdysozoa</taxon>
        <taxon>Arthropoda</taxon>
        <taxon>Hexapoda</taxon>
        <taxon>Insecta</taxon>
        <taxon>Pterygota</taxon>
        <taxon>Neoptera</taxon>
        <taxon>Endopterygota</taxon>
        <taxon>Diptera</taxon>
        <taxon>Nematocera</taxon>
        <taxon>Chironomoidea</taxon>
        <taxon>Chironomidae</taxon>
        <taxon>Clunio</taxon>
    </lineage>
</organism>
<feature type="compositionally biased region" description="Basic and acidic residues" evidence="13">
    <location>
        <begin position="445"/>
        <end position="462"/>
    </location>
</feature>
<dbReference type="GO" id="GO:0010468">
    <property type="term" value="P:regulation of gene expression"/>
    <property type="evidence" value="ECO:0007669"/>
    <property type="project" value="InterPro"/>
</dbReference>
<feature type="compositionally biased region" description="Low complexity" evidence="13">
    <location>
        <begin position="218"/>
        <end position="240"/>
    </location>
</feature>
<dbReference type="InterPro" id="IPR007797">
    <property type="entry name" value="AF4/FMR2"/>
</dbReference>
<dbReference type="EMBL" id="CVRI01000055">
    <property type="protein sequence ID" value="CRL00965.1"/>
    <property type="molecule type" value="Genomic_DNA"/>
</dbReference>
<evidence type="ECO:0000256" key="7">
    <source>
        <dbReference type="ARBA" id="ARBA00023015"/>
    </source>
</evidence>
<evidence type="ECO:0000313" key="16">
    <source>
        <dbReference type="Proteomes" id="UP000183832"/>
    </source>
</evidence>
<evidence type="ECO:0000259" key="14">
    <source>
        <dbReference type="Pfam" id="PF18876"/>
    </source>
</evidence>
<feature type="compositionally biased region" description="Low complexity" evidence="13">
    <location>
        <begin position="1342"/>
        <end position="1358"/>
    </location>
</feature>
<evidence type="ECO:0000256" key="5">
    <source>
        <dbReference type="ARBA" id="ARBA00022553"/>
    </source>
</evidence>
<feature type="compositionally biased region" description="Polar residues" evidence="13">
    <location>
        <begin position="520"/>
        <end position="529"/>
    </location>
</feature>
<feature type="domain" description="AF4/FMR2 C-terminal homology" evidence="14">
    <location>
        <begin position="1205"/>
        <end position="1444"/>
    </location>
</feature>